<dbReference type="Proteomes" id="UP001222027">
    <property type="component" value="Unassembled WGS sequence"/>
</dbReference>
<dbReference type="PANTHER" id="PTHR13507:SF0">
    <property type="entry name" value="PRKR-INTERACTING PROTEIN 1"/>
    <property type="match status" value="1"/>
</dbReference>
<name>A0AAV8RJK4_ENSVE</name>
<accession>A0AAV8RJK4</accession>
<dbReference type="GO" id="GO:0005730">
    <property type="term" value="C:nucleolus"/>
    <property type="evidence" value="ECO:0007669"/>
    <property type="project" value="TreeGrafter"/>
</dbReference>
<dbReference type="GO" id="GO:0004860">
    <property type="term" value="F:protein kinase inhibitor activity"/>
    <property type="evidence" value="ECO:0007669"/>
    <property type="project" value="TreeGrafter"/>
</dbReference>
<proteinExistence type="predicted"/>
<dbReference type="GO" id="GO:0019901">
    <property type="term" value="F:protein kinase binding"/>
    <property type="evidence" value="ECO:0007669"/>
    <property type="project" value="TreeGrafter"/>
</dbReference>
<evidence type="ECO:0000313" key="2">
    <source>
        <dbReference type="Proteomes" id="UP001222027"/>
    </source>
</evidence>
<reference evidence="1 2" key="1">
    <citation type="submission" date="2022-12" db="EMBL/GenBank/DDBJ databases">
        <title>Chromosome-scale assembly of the Ensete ventricosum genome.</title>
        <authorList>
            <person name="Dussert Y."/>
            <person name="Stocks J."/>
            <person name="Wendawek A."/>
            <person name="Woldeyes F."/>
            <person name="Nichols R.A."/>
            <person name="Borrell J.S."/>
        </authorList>
    </citation>
    <scope>NUCLEOTIDE SEQUENCE [LARGE SCALE GENOMIC DNA]</scope>
    <source>
        <strain evidence="2">cv. Maze</strain>
        <tissue evidence="1">Seeds</tissue>
    </source>
</reference>
<evidence type="ECO:0000313" key="1">
    <source>
        <dbReference type="EMBL" id="KAJ8500099.1"/>
    </source>
</evidence>
<dbReference type="PANTHER" id="PTHR13507">
    <property type="entry name" value="PRKR-INTERACTING PROTEIN 1"/>
    <property type="match status" value="1"/>
</dbReference>
<organism evidence="1 2">
    <name type="scientific">Ensete ventricosum</name>
    <name type="common">Abyssinian banana</name>
    <name type="synonym">Musa ensete</name>
    <dbReference type="NCBI Taxonomy" id="4639"/>
    <lineage>
        <taxon>Eukaryota</taxon>
        <taxon>Viridiplantae</taxon>
        <taxon>Streptophyta</taxon>
        <taxon>Embryophyta</taxon>
        <taxon>Tracheophyta</taxon>
        <taxon>Spermatophyta</taxon>
        <taxon>Magnoliopsida</taxon>
        <taxon>Liliopsida</taxon>
        <taxon>Zingiberales</taxon>
        <taxon>Musaceae</taxon>
        <taxon>Ensete</taxon>
    </lineage>
</organism>
<dbReference type="InterPro" id="IPR009548">
    <property type="entry name" value="Prkrip1"/>
</dbReference>
<dbReference type="GO" id="GO:0003725">
    <property type="term" value="F:double-stranded RNA binding"/>
    <property type="evidence" value="ECO:0007669"/>
    <property type="project" value="InterPro"/>
</dbReference>
<dbReference type="EMBL" id="JAQQAF010000003">
    <property type="protein sequence ID" value="KAJ8500099.1"/>
    <property type="molecule type" value="Genomic_DNA"/>
</dbReference>
<gene>
    <name evidence="1" type="ORF">OPV22_010651</name>
</gene>
<keyword evidence="2" id="KW-1185">Reference proteome</keyword>
<protein>
    <submittedName>
        <fullName evidence="1">Uncharacterized protein</fullName>
    </submittedName>
</protein>
<comment type="caution">
    <text evidence="1">The sequence shown here is derived from an EMBL/GenBank/DDBJ whole genome shotgun (WGS) entry which is preliminary data.</text>
</comment>
<sequence length="121" mass="13303">MRKITQAAVSPARASATILPPLAHLRRWALRVEMSLYSWSEVAWLEHRRDAGRRGMAGGAAAISSSSRWLRGAEEKDLEVKLRRIMTNVPVPVSNTSGNSAGSGSGDFHQHLLPVAFRRCL</sequence>
<dbReference type="AlphaFoldDB" id="A0AAV8RJK4"/>